<sequence>MFAIRILAPLAFAAAIAVGLASAVWDVLHVPEVHVSHSTGECVRMVTFEDEGPKSQACPEKLPSRYTRVWVQ</sequence>
<dbReference type="Proteomes" id="UP000223599">
    <property type="component" value="Segment"/>
</dbReference>
<accession>A0A1L2C940</accession>
<keyword evidence="2" id="KW-1185">Reference proteome</keyword>
<evidence type="ECO:0000313" key="2">
    <source>
        <dbReference type="Proteomes" id="UP000223599"/>
    </source>
</evidence>
<proteinExistence type="predicted"/>
<name>A0A1L2C940_9CAUD</name>
<evidence type="ECO:0000313" key="1">
    <source>
        <dbReference type="EMBL" id="AMD43355.1"/>
    </source>
</evidence>
<dbReference type="EMBL" id="KU356689">
    <property type="protein sequence ID" value="AMD43355.1"/>
    <property type="molecule type" value="Genomic_DNA"/>
</dbReference>
<protein>
    <submittedName>
        <fullName evidence="1">Uncharacterized protein</fullName>
    </submittedName>
</protein>
<organism evidence="1 2">
    <name type="scientific">Pseudomonas phage ZC01</name>
    <dbReference type="NCBI Taxonomy" id="1622114"/>
    <lineage>
        <taxon>Viruses</taxon>
        <taxon>Duplodnaviria</taxon>
        <taxon>Heunggongvirae</taxon>
        <taxon>Uroviricota</taxon>
        <taxon>Caudoviricetes</taxon>
        <taxon>Mesyanzhinovviridae</taxon>
        <taxon>Bradleyvirinae</taxon>
        <taxon>Abidjanvirus</taxon>
        <taxon>Abidjanvirus ZC01</taxon>
    </lineage>
</organism>
<reference evidence="1 2" key="1">
    <citation type="journal article" date="2017" name="BMC Genomics">
        <title>Three novel Pseudomonas phages isolated from composting provide insights into the evolution and diversity of tailed phages.</title>
        <authorList>
            <person name="Amgarten D."/>
            <person name="Martins L.F."/>
            <person name="Lombardi K.C."/>
            <person name="Antunes L.P."/>
            <person name="de Souza A.P.S."/>
            <person name="Nicastro G.G."/>
            <person name="Kitajima E.W."/>
            <person name="Quaggio R.B."/>
            <person name="Upton C."/>
            <person name="Setubal J.C."/>
            <person name="da Silva A.M."/>
        </authorList>
    </citation>
    <scope>NUCLEOTIDE SEQUENCE [LARGE SCALE GENOMIC DNA]</scope>
</reference>
<gene>
    <name evidence="1" type="ORF">ZC01_033</name>
</gene>